<dbReference type="GO" id="GO:0036064">
    <property type="term" value="C:ciliary basal body"/>
    <property type="evidence" value="ECO:0007669"/>
    <property type="project" value="TreeGrafter"/>
</dbReference>
<proteinExistence type="predicted"/>
<dbReference type="PANTHER" id="PTHR16074">
    <property type="entry name" value="BARDET-BIEDL SYNDROME 7 PROTEIN"/>
    <property type="match status" value="1"/>
</dbReference>
<sequence>MDSYDLNGSGMKQVIIGRQDGNIEVYQVDMNDEHEDSRLIFTYNCNESVTSLQCGIVGSHGFDEIVVGTYTGRIFGLTTQTLDGNLDNSTGSYISTADTSQKIFKLKADIDELKTKIIKERERYQQSTTFSCEVSAIPLLMVKDSFILDRNTSTYNLSIEVPTAIDNILLQCDTEVDLVDVDKNSAVISYSDTTKQDSHLLATYRCQINTNSLKMKIGTIEGKKGTLQAYVTPLVQPKCSRVMRYDIKALSLHYRLHQFDNNRPFNVLTIKGPFSLAEIHSWIGQCLPEVPEKPTVAEKTELWFGSTLLNTILECTYQKGEAVFKSDNVSTISILKDNLTSEATKKKIKVDIKTQINDESVNFVLRSIEEKLLKHQKLAKDLILLNALNELEVTEEETTKYLSGKYRNLLSSAKEIRKQADSDLHCLQRYYGAIEDLYISYSKFKGLNPKPRATELRKMLENYSYENTILFFRPEKTPSC</sequence>
<dbReference type="Proteomes" id="UP001153737">
    <property type="component" value="Chromosome 3"/>
</dbReference>
<gene>
    <name evidence="5" type="ORF">PHAECO_LOCUS7760</name>
</gene>
<dbReference type="Pfam" id="PF23361">
    <property type="entry name" value="BBS7_pf"/>
    <property type="match status" value="1"/>
</dbReference>
<feature type="domain" description="BBS7 platform" evidence="3">
    <location>
        <begin position="253"/>
        <end position="354"/>
    </location>
</feature>
<evidence type="ECO:0000259" key="1">
    <source>
        <dbReference type="Pfam" id="PF23349"/>
    </source>
</evidence>
<protein>
    <recommendedName>
        <fullName evidence="7">Bardet-Biedl syndrome 7 protein</fullName>
    </recommendedName>
</protein>
<dbReference type="Pfam" id="PF23349">
    <property type="entry name" value="BBS7_hp"/>
    <property type="match status" value="1"/>
</dbReference>
<dbReference type="AlphaFoldDB" id="A0A9P0DSE6"/>
<dbReference type="OrthoDB" id="414590at2759"/>
<reference evidence="5" key="2">
    <citation type="submission" date="2022-10" db="EMBL/GenBank/DDBJ databases">
        <authorList>
            <consortium name="ENA_rothamsted_submissions"/>
            <consortium name="culmorum"/>
            <person name="King R."/>
        </authorList>
    </citation>
    <scope>NUCLEOTIDE SEQUENCE</scope>
</reference>
<dbReference type="GO" id="GO:0005930">
    <property type="term" value="C:axoneme"/>
    <property type="evidence" value="ECO:0007669"/>
    <property type="project" value="TreeGrafter"/>
</dbReference>
<dbReference type="InterPro" id="IPR056335">
    <property type="entry name" value="BBS7_hairpin"/>
</dbReference>
<name>A0A9P0DSE6_PHACE</name>
<feature type="domain" description="BBS7 beta-propeller" evidence="4">
    <location>
        <begin position="1"/>
        <end position="79"/>
    </location>
</feature>
<dbReference type="Pfam" id="PF23743">
    <property type="entry name" value="Beta-prop_BBS7"/>
    <property type="match status" value="1"/>
</dbReference>
<keyword evidence="6" id="KW-1185">Reference proteome</keyword>
<dbReference type="GO" id="GO:0043005">
    <property type="term" value="C:neuron projection"/>
    <property type="evidence" value="ECO:0007669"/>
    <property type="project" value="TreeGrafter"/>
</dbReference>
<evidence type="ECO:0000259" key="3">
    <source>
        <dbReference type="Pfam" id="PF23361"/>
    </source>
</evidence>
<accession>A0A9P0DSE6</accession>
<evidence type="ECO:0000259" key="2">
    <source>
        <dbReference type="Pfam" id="PF23360"/>
    </source>
</evidence>
<evidence type="ECO:0000259" key="4">
    <source>
        <dbReference type="Pfam" id="PF23743"/>
    </source>
</evidence>
<evidence type="ECO:0000313" key="5">
    <source>
        <dbReference type="EMBL" id="CAH1160086.1"/>
    </source>
</evidence>
<evidence type="ECO:0000313" key="6">
    <source>
        <dbReference type="Proteomes" id="UP001153737"/>
    </source>
</evidence>
<evidence type="ECO:0008006" key="7">
    <source>
        <dbReference type="Google" id="ProtNLM"/>
    </source>
</evidence>
<dbReference type="GO" id="GO:0034464">
    <property type="term" value="C:BBSome"/>
    <property type="evidence" value="ECO:0007669"/>
    <property type="project" value="TreeGrafter"/>
</dbReference>
<organism evidence="5 6">
    <name type="scientific">Phaedon cochleariae</name>
    <name type="common">Mustard beetle</name>
    <dbReference type="NCBI Taxonomy" id="80249"/>
    <lineage>
        <taxon>Eukaryota</taxon>
        <taxon>Metazoa</taxon>
        <taxon>Ecdysozoa</taxon>
        <taxon>Arthropoda</taxon>
        <taxon>Hexapoda</taxon>
        <taxon>Insecta</taxon>
        <taxon>Pterygota</taxon>
        <taxon>Neoptera</taxon>
        <taxon>Endopterygota</taxon>
        <taxon>Coleoptera</taxon>
        <taxon>Polyphaga</taxon>
        <taxon>Cucujiformia</taxon>
        <taxon>Chrysomeloidea</taxon>
        <taxon>Chrysomelidae</taxon>
        <taxon>Chrysomelinae</taxon>
        <taxon>Chrysomelini</taxon>
        <taxon>Phaedon</taxon>
    </lineage>
</organism>
<dbReference type="Pfam" id="PF23360">
    <property type="entry name" value="BBS7_GAE"/>
    <property type="match status" value="1"/>
</dbReference>
<feature type="domain" description="BBS7 GAE" evidence="2">
    <location>
        <begin position="138"/>
        <end position="245"/>
    </location>
</feature>
<feature type="domain" description="BBS7 helical hairpin" evidence="1">
    <location>
        <begin position="358"/>
        <end position="472"/>
    </location>
</feature>
<dbReference type="GO" id="GO:0060271">
    <property type="term" value="P:cilium assembly"/>
    <property type="evidence" value="ECO:0007669"/>
    <property type="project" value="TreeGrafter"/>
</dbReference>
<dbReference type="PANTHER" id="PTHR16074:SF4">
    <property type="entry name" value="BARDET-BIEDL SYNDROME 7 PROTEIN"/>
    <property type="match status" value="1"/>
</dbReference>
<reference evidence="5" key="1">
    <citation type="submission" date="2022-01" db="EMBL/GenBank/DDBJ databases">
        <authorList>
            <person name="King R."/>
        </authorList>
    </citation>
    <scope>NUCLEOTIDE SEQUENCE</scope>
</reference>
<dbReference type="GO" id="GO:0016020">
    <property type="term" value="C:membrane"/>
    <property type="evidence" value="ECO:0007669"/>
    <property type="project" value="TreeGrafter"/>
</dbReference>
<dbReference type="GO" id="GO:0008104">
    <property type="term" value="P:intracellular protein localization"/>
    <property type="evidence" value="ECO:0007669"/>
    <property type="project" value="TreeGrafter"/>
</dbReference>
<dbReference type="InterPro" id="IPR056333">
    <property type="entry name" value="BBS7_pf_dom"/>
</dbReference>
<dbReference type="InterPro" id="IPR056334">
    <property type="entry name" value="BBS7_GAE_dom"/>
</dbReference>
<dbReference type="InterPro" id="IPR056332">
    <property type="entry name" value="Beta-prop_BBS7"/>
</dbReference>
<dbReference type="EMBL" id="OU896709">
    <property type="protein sequence ID" value="CAH1160086.1"/>
    <property type="molecule type" value="Genomic_DNA"/>
</dbReference>